<feature type="transmembrane region" description="Helical" evidence="1">
    <location>
        <begin position="279"/>
        <end position="300"/>
    </location>
</feature>
<feature type="transmembrane region" description="Helical" evidence="1">
    <location>
        <begin position="115"/>
        <end position="135"/>
    </location>
</feature>
<comment type="caution">
    <text evidence="3">The sequence shown here is derived from an EMBL/GenBank/DDBJ whole genome shotgun (WGS) entry which is preliminary data.</text>
</comment>
<evidence type="ECO:0000313" key="4">
    <source>
        <dbReference type="Proteomes" id="UP000277766"/>
    </source>
</evidence>
<keyword evidence="4" id="KW-1185">Reference proteome</keyword>
<feature type="transmembrane region" description="Helical" evidence="1">
    <location>
        <begin position="331"/>
        <end position="352"/>
    </location>
</feature>
<feature type="transmembrane region" description="Helical" evidence="1">
    <location>
        <begin position="141"/>
        <end position="159"/>
    </location>
</feature>
<proteinExistence type="predicted"/>
<feature type="transmembrane region" description="Helical" evidence="1">
    <location>
        <begin position="246"/>
        <end position="267"/>
    </location>
</feature>
<dbReference type="InterPro" id="IPR018677">
    <property type="entry name" value="DUF2157"/>
</dbReference>
<evidence type="ECO:0000313" key="3">
    <source>
        <dbReference type="EMBL" id="RTR29410.1"/>
    </source>
</evidence>
<keyword evidence="1" id="KW-0472">Membrane</keyword>
<dbReference type="AlphaFoldDB" id="A0A3S0I7T9"/>
<sequence>MPDSSPTLTVRHRALREQLARWQAAGLLSAEQAAAIWNHEQQREGHTPSRPPWAVTVSVIGALVLGLGLIALVAANWDGLSRTVRLVGLIALMLGSYAVGYRLRDRPAGRWPGTGAAFYLLGGVLFGGLLAFLAQGLQLDIPLTALLLLWGAGLAALAYAVRLPAALHLALPLGAVIPLLALYSDGLNWLLGLPPGVQNLWLMGLVGGLFLAAAGWHDRPAPSGQASHLTASHLTDAERHALGHPYAFWGPPLLLGAATALLYHGLLPSDALWQGQDASAAYLLIQGLAGVLALSVAYLGQQMERRAVINWGLLGVGASVLGIYFSLFSRLLNISLVLIGAGILLLALGYLLERARRRLSEGLG</sequence>
<feature type="transmembrane region" description="Helical" evidence="1">
    <location>
        <begin position="83"/>
        <end position="103"/>
    </location>
</feature>
<dbReference type="EMBL" id="RXPE01000004">
    <property type="protein sequence ID" value="RTR29410.1"/>
    <property type="molecule type" value="Genomic_DNA"/>
</dbReference>
<dbReference type="RefSeq" id="WP_126351321.1">
    <property type="nucleotide sequence ID" value="NZ_RXPE01000004.1"/>
</dbReference>
<organism evidence="3 4">
    <name type="scientific">Deinococcus radiophilus</name>
    <dbReference type="NCBI Taxonomy" id="32062"/>
    <lineage>
        <taxon>Bacteria</taxon>
        <taxon>Thermotogati</taxon>
        <taxon>Deinococcota</taxon>
        <taxon>Deinococci</taxon>
        <taxon>Deinococcales</taxon>
        <taxon>Deinococcaceae</taxon>
        <taxon>Deinococcus</taxon>
    </lineage>
</organism>
<feature type="transmembrane region" description="Helical" evidence="1">
    <location>
        <begin position="166"/>
        <end position="184"/>
    </location>
</feature>
<evidence type="ECO:0000259" key="2">
    <source>
        <dbReference type="Pfam" id="PF09925"/>
    </source>
</evidence>
<feature type="domain" description="DUF2157" evidence="2">
    <location>
        <begin position="21"/>
        <end position="165"/>
    </location>
</feature>
<gene>
    <name evidence="3" type="ORF">EJ104_03195</name>
</gene>
<feature type="transmembrane region" description="Helical" evidence="1">
    <location>
        <begin position="307"/>
        <end position="325"/>
    </location>
</feature>
<evidence type="ECO:0000256" key="1">
    <source>
        <dbReference type="SAM" id="Phobius"/>
    </source>
</evidence>
<dbReference type="OrthoDB" id="72456at2"/>
<name>A0A3S0I7T9_9DEIO</name>
<protein>
    <submittedName>
        <fullName evidence="3">DUF2157 domain-containing protein</fullName>
    </submittedName>
</protein>
<feature type="transmembrane region" description="Helical" evidence="1">
    <location>
        <begin position="196"/>
        <end position="216"/>
    </location>
</feature>
<feature type="transmembrane region" description="Helical" evidence="1">
    <location>
        <begin position="53"/>
        <end position="77"/>
    </location>
</feature>
<dbReference type="Proteomes" id="UP000277766">
    <property type="component" value="Unassembled WGS sequence"/>
</dbReference>
<dbReference type="Pfam" id="PF09925">
    <property type="entry name" value="DUF2157"/>
    <property type="match status" value="1"/>
</dbReference>
<accession>A0A3S0I7T9</accession>
<keyword evidence="1" id="KW-1133">Transmembrane helix</keyword>
<keyword evidence="1" id="KW-0812">Transmembrane</keyword>
<reference evidence="3 4" key="1">
    <citation type="submission" date="2018-12" db="EMBL/GenBank/DDBJ databases">
        <title>Deinococcus radiophilus ATCC 27603 genome sequencing and assembly.</title>
        <authorList>
            <person name="Maclea K.S."/>
            <person name="Maynard C.R."/>
        </authorList>
    </citation>
    <scope>NUCLEOTIDE SEQUENCE [LARGE SCALE GENOMIC DNA]</scope>
    <source>
        <strain evidence="3 4">ATCC 27603</strain>
    </source>
</reference>